<evidence type="ECO:0000313" key="14">
    <source>
        <dbReference type="Proteomes" id="UP000002209"/>
    </source>
</evidence>
<accession>C1AAM7</accession>
<feature type="compositionally biased region" description="Low complexity" evidence="12">
    <location>
        <begin position="380"/>
        <end position="396"/>
    </location>
</feature>
<keyword evidence="14" id="KW-1185">Reference proteome</keyword>
<dbReference type="Proteomes" id="UP000002209">
    <property type="component" value="Chromosome"/>
</dbReference>
<comment type="function">
    <text evidence="10 11">Catalyzes the ferrous insertion into protoporphyrin IX.</text>
</comment>
<keyword evidence="10" id="KW-0479">Metal-binding</keyword>
<dbReference type="HAMAP" id="MF_00323">
    <property type="entry name" value="Ferrochelatase"/>
    <property type="match status" value="1"/>
</dbReference>
<dbReference type="CDD" id="cd03411">
    <property type="entry name" value="Ferrochelatase_N"/>
    <property type="match status" value="1"/>
</dbReference>
<evidence type="ECO:0000256" key="9">
    <source>
        <dbReference type="ARBA" id="ARBA00024536"/>
    </source>
</evidence>
<dbReference type="GO" id="GO:0046872">
    <property type="term" value="F:metal ion binding"/>
    <property type="evidence" value="ECO:0007669"/>
    <property type="project" value="UniProtKB-KW"/>
</dbReference>
<reference evidence="14" key="1">
    <citation type="submission" date="2006-03" db="EMBL/GenBank/DDBJ databases">
        <title>Complete genome sequence of Gemmatimonas aurantiaca T-27 that represents a novel phylum Gemmatimonadetes.</title>
        <authorList>
            <person name="Takasaki K."/>
            <person name="Ichikawa N."/>
            <person name="Miura H."/>
            <person name="Matsushita S."/>
            <person name="Watanabe Y."/>
            <person name="Oguchi A."/>
            <person name="Ankai A."/>
            <person name="Yashiro I."/>
            <person name="Takahashi M."/>
            <person name="Terui Y."/>
            <person name="Fukui S."/>
            <person name="Yokoyama H."/>
            <person name="Tanikawa S."/>
            <person name="Hanada S."/>
            <person name="Kamagata Y."/>
            <person name="Fujita N."/>
        </authorList>
    </citation>
    <scope>NUCLEOTIDE SEQUENCE [LARGE SCALE GENOMIC DNA]</scope>
    <source>
        <strain evidence="14">T-27 / DSM 14586 / JCM 11422 / NBRC 100505</strain>
    </source>
</reference>
<proteinExistence type="inferred from homology"/>
<evidence type="ECO:0000256" key="6">
    <source>
        <dbReference type="ARBA" id="ARBA00023136"/>
    </source>
</evidence>
<dbReference type="FunFam" id="3.40.50.1400:FF:000003">
    <property type="entry name" value="Ferrochelatase"/>
    <property type="match status" value="1"/>
</dbReference>
<sequence>MTSSSGTGGGTGIVMMNLGGPATLDDVEPFLVRLFADREIIQLPWQDVLGKFIATRRAPKVRKLYEAIGGGSPIRRWTEAQGEAMCRRLDEMSPETAPHRFYIAFRYTTPFADDALQAMKADGITRAIAFTQYPQWSCATTGSSLNDLWRALDRTGLKDAFEWSIIDRWGEHPGFIEAMAGAVEDGLEDFPEAERDDVMVLFSAHSLPLSIIDRGDSYPAEIGASVSRVVQAIGLRNPHLVSFQSEVGPVRWLGPSTEKVIEQFAKSGRKNLLIVPIAFTSDHIETLSELDIEYAELAHSLGMTGFRRAPALNVRTEFLDALADIVAQHLAARTPWSPQYVTRCPGCTNDQCRGIPSRVVSGPTGCRTAASEQKSSVSQVTPRAATRTVAAPAVTH</sequence>
<dbReference type="UniPathway" id="UPA00252">
    <property type="reaction ID" value="UER00325"/>
</dbReference>
<dbReference type="SUPFAM" id="SSF53800">
    <property type="entry name" value="Chelatase"/>
    <property type="match status" value="1"/>
</dbReference>
<feature type="binding site" evidence="10">
    <location>
        <position position="205"/>
    </location>
    <ligand>
        <name>Fe(2+)</name>
        <dbReference type="ChEBI" id="CHEBI:29033"/>
    </ligand>
</feature>
<dbReference type="KEGG" id="gau:GAU_2783"/>
<dbReference type="NCBIfam" id="TIGR00109">
    <property type="entry name" value="hemH"/>
    <property type="match status" value="1"/>
</dbReference>
<comment type="subcellular location">
    <subcellularLocation>
        <location evidence="10 11">Cytoplasm</location>
    </subcellularLocation>
    <subcellularLocation>
        <location evidence="1">Membrane</location>
        <topology evidence="1">Peripheral membrane protein</topology>
    </subcellularLocation>
</comment>
<keyword evidence="6" id="KW-0472">Membrane</keyword>
<keyword evidence="8 10" id="KW-0627">Porphyrin biosynthesis</keyword>
<dbReference type="InterPro" id="IPR001015">
    <property type="entry name" value="Ferrochelatase"/>
</dbReference>
<keyword evidence="10 11" id="KW-0963">Cytoplasm</keyword>
<dbReference type="RefSeq" id="WP_015894594.1">
    <property type="nucleotide sequence ID" value="NC_012489.1"/>
</dbReference>
<comment type="catalytic activity">
    <reaction evidence="10 11">
        <text>heme b + 2 H(+) = protoporphyrin IX + Fe(2+)</text>
        <dbReference type="Rhea" id="RHEA:22584"/>
        <dbReference type="ChEBI" id="CHEBI:15378"/>
        <dbReference type="ChEBI" id="CHEBI:29033"/>
        <dbReference type="ChEBI" id="CHEBI:57306"/>
        <dbReference type="ChEBI" id="CHEBI:60344"/>
        <dbReference type="EC" id="4.98.1.1"/>
    </reaction>
</comment>
<evidence type="ECO:0000256" key="12">
    <source>
        <dbReference type="SAM" id="MobiDB-lite"/>
    </source>
</evidence>
<dbReference type="HOGENOM" id="CLU_018884_1_0_0"/>
<gene>
    <name evidence="10 13" type="primary">hemH</name>
    <name evidence="13" type="ordered locus">GAU_2783</name>
</gene>
<evidence type="ECO:0000256" key="1">
    <source>
        <dbReference type="ARBA" id="ARBA00004170"/>
    </source>
</evidence>
<evidence type="ECO:0000256" key="7">
    <source>
        <dbReference type="ARBA" id="ARBA00023239"/>
    </source>
</evidence>
<dbReference type="EC" id="4.98.1.1" evidence="10 11"/>
<evidence type="ECO:0000256" key="8">
    <source>
        <dbReference type="ARBA" id="ARBA00023244"/>
    </source>
</evidence>
<comment type="catalytic activity">
    <reaction evidence="9">
        <text>Fe-coproporphyrin III + 2 H(+) = coproporphyrin III + Fe(2+)</text>
        <dbReference type="Rhea" id="RHEA:49572"/>
        <dbReference type="ChEBI" id="CHEBI:15378"/>
        <dbReference type="ChEBI" id="CHEBI:29033"/>
        <dbReference type="ChEBI" id="CHEBI:68438"/>
        <dbReference type="ChEBI" id="CHEBI:131725"/>
        <dbReference type="EC" id="4.99.1.9"/>
    </reaction>
    <physiologicalReaction direction="right-to-left" evidence="9">
        <dbReference type="Rhea" id="RHEA:49574"/>
    </physiologicalReaction>
</comment>
<dbReference type="STRING" id="379066.GAU_2783"/>
<evidence type="ECO:0000256" key="11">
    <source>
        <dbReference type="RuleBase" id="RU000607"/>
    </source>
</evidence>
<protein>
    <recommendedName>
        <fullName evidence="10 11">Ferrochelatase</fullName>
        <ecNumber evidence="10 11">4.98.1.1</ecNumber>
    </recommendedName>
    <alternativeName>
        <fullName evidence="10">Heme synthase</fullName>
    </alternativeName>
    <alternativeName>
        <fullName evidence="10">Protoheme ferro-lyase</fullName>
    </alternativeName>
</protein>
<evidence type="ECO:0000256" key="3">
    <source>
        <dbReference type="ARBA" id="ARBA00022946"/>
    </source>
</evidence>
<dbReference type="Pfam" id="PF00762">
    <property type="entry name" value="Ferrochelatase"/>
    <property type="match status" value="1"/>
</dbReference>
<dbReference type="eggNOG" id="COG0276">
    <property type="taxonomic scope" value="Bacteria"/>
</dbReference>
<keyword evidence="3" id="KW-0809">Transit peptide</keyword>
<dbReference type="PANTHER" id="PTHR11108">
    <property type="entry name" value="FERROCHELATASE"/>
    <property type="match status" value="1"/>
</dbReference>
<name>C1AAM7_GEMAT</name>
<evidence type="ECO:0000256" key="4">
    <source>
        <dbReference type="ARBA" id="ARBA00023004"/>
    </source>
</evidence>
<dbReference type="Gene3D" id="3.40.50.1400">
    <property type="match status" value="2"/>
</dbReference>
<keyword evidence="5 10" id="KW-0350">Heme biosynthesis</keyword>
<dbReference type="AlphaFoldDB" id="C1AAM7"/>
<comment type="similarity">
    <text evidence="2 10 11">Belongs to the ferrochelatase family.</text>
</comment>
<dbReference type="PANTHER" id="PTHR11108:SF1">
    <property type="entry name" value="FERROCHELATASE, MITOCHONDRIAL"/>
    <property type="match status" value="1"/>
</dbReference>
<evidence type="ECO:0000256" key="2">
    <source>
        <dbReference type="ARBA" id="ARBA00007718"/>
    </source>
</evidence>
<organism evidence="13 14">
    <name type="scientific">Gemmatimonas aurantiaca (strain DSM 14586 / JCM 11422 / NBRC 100505 / T-27)</name>
    <dbReference type="NCBI Taxonomy" id="379066"/>
    <lineage>
        <taxon>Bacteria</taxon>
        <taxon>Pseudomonadati</taxon>
        <taxon>Gemmatimonadota</taxon>
        <taxon>Gemmatimonadia</taxon>
        <taxon>Gemmatimonadales</taxon>
        <taxon>Gemmatimonadaceae</taxon>
        <taxon>Gemmatimonas</taxon>
    </lineage>
</organism>
<keyword evidence="4 10" id="KW-0408">Iron</keyword>
<evidence type="ECO:0000313" key="13">
    <source>
        <dbReference type="EMBL" id="BAH39825.1"/>
    </source>
</evidence>
<comment type="pathway">
    <text evidence="10 11">Porphyrin-containing compound metabolism; protoheme biosynthesis; protoheme from protoporphyrin-IX: step 1/1.</text>
</comment>
<dbReference type="InterPro" id="IPR019772">
    <property type="entry name" value="Ferrochelatase_AS"/>
</dbReference>
<dbReference type="InterPro" id="IPR033659">
    <property type="entry name" value="Ferrochelatase_N"/>
</dbReference>
<dbReference type="CDD" id="cd00419">
    <property type="entry name" value="Ferrochelatase_C"/>
    <property type="match status" value="1"/>
</dbReference>
<dbReference type="GO" id="GO:0006783">
    <property type="term" value="P:heme biosynthetic process"/>
    <property type="evidence" value="ECO:0007669"/>
    <property type="project" value="UniProtKB-UniRule"/>
</dbReference>
<feature type="region of interest" description="Disordered" evidence="12">
    <location>
        <begin position="371"/>
        <end position="396"/>
    </location>
</feature>
<dbReference type="GO" id="GO:0004325">
    <property type="term" value="F:ferrochelatase activity"/>
    <property type="evidence" value="ECO:0007669"/>
    <property type="project" value="UniProtKB-UniRule"/>
</dbReference>
<dbReference type="InterPro" id="IPR033644">
    <property type="entry name" value="Ferrochelatase_C"/>
</dbReference>
<dbReference type="GO" id="GO:0016020">
    <property type="term" value="C:membrane"/>
    <property type="evidence" value="ECO:0007669"/>
    <property type="project" value="UniProtKB-SubCell"/>
</dbReference>
<dbReference type="PROSITE" id="PS00534">
    <property type="entry name" value="FERROCHELATASE"/>
    <property type="match status" value="1"/>
</dbReference>
<keyword evidence="7 10" id="KW-0456">Lyase</keyword>
<evidence type="ECO:0000256" key="5">
    <source>
        <dbReference type="ARBA" id="ARBA00023133"/>
    </source>
</evidence>
<dbReference type="EMBL" id="AP009153">
    <property type="protein sequence ID" value="BAH39825.1"/>
    <property type="molecule type" value="Genomic_DNA"/>
</dbReference>
<dbReference type="GO" id="GO:0005737">
    <property type="term" value="C:cytoplasm"/>
    <property type="evidence" value="ECO:0007669"/>
    <property type="project" value="UniProtKB-SubCell"/>
</dbReference>
<evidence type="ECO:0000256" key="10">
    <source>
        <dbReference type="HAMAP-Rule" id="MF_00323"/>
    </source>
</evidence>
<feature type="binding site" evidence="10">
    <location>
        <position position="285"/>
    </location>
    <ligand>
        <name>Fe(2+)</name>
        <dbReference type="ChEBI" id="CHEBI:29033"/>
    </ligand>
</feature>